<sequence length="405" mass="40181">MNGGKACQSPSKGKGGKTGNGSAATNSTTAKAVYFITNSANNSIVAMKVGANGTLSDGSITPTGGAGMSGVNATGGASAPDSLFSQGSIKISGNTLIAVNPGSNTISMFQISSTDPTKLTMIGQPASTLGEFPTSLTISSTLNQACVANSGAVAGIACLSMSSTGLTPLDTTLRPFAINQTTPPSGPLNTVSQVFFNADSSMLMATVKGDPTKNNTGFLSMFPVAGGKVSMTETRTSPSGTAVLFGTALLPNANQLFVTDASFGSATLSLPSSNSSTSNLNQATVSSSTKIADQKATCWATFSPLTSTAFVTDVAVNHLVEIDPSTGTIVNNFQSSNGNGGMIDLEGDKEGKMIFALSPGDGSAGTGAKVAVFDVSGGKGSVKEVGNFEVGGGVGGGSAMGMAVF</sequence>
<evidence type="ECO:0000313" key="3">
    <source>
        <dbReference type="Proteomes" id="UP000184330"/>
    </source>
</evidence>
<organism evidence="2 3">
    <name type="scientific">Phialocephala subalpina</name>
    <dbReference type="NCBI Taxonomy" id="576137"/>
    <lineage>
        <taxon>Eukaryota</taxon>
        <taxon>Fungi</taxon>
        <taxon>Dikarya</taxon>
        <taxon>Ascomycota</taxon>
        <taxon>Pezizomycotina</taxon>
        <taxon>Leotiomycetes</taxon>
        <taxon>Helotiales</taxon>
        <taxon>Mollisiaceae</taxon>
        <taxon>Phialocephala</taxon>
        <taxon>Phialocephala fortinii species complex</taxon>
    </lineage>
</organism>
<name>A0A1L7XGH4_9HELO</name>
<feature type="region of interest" description="Disordered" evidence="1">
    <location>
        <begin position="1"/>
        <end position="23"/>
    </location>
</feature>
<proteinExistence type="predicted"/>
<evidence type="ECO:0000256" key="1">
    <source>
        <dbReference type="SAM" id="MobiDB-lite"/>
    </source>
</evidence>
<dbReference type="InterPro" id="IPR015943">
    <property type="entry name" value="WD40/YVTN_repeat-like_dom_sf"/>
</dbReference>
<dbReference type="OrthoDB" id="10006285at2759"/>
<dbReference type="AlphaFoldDB" id="A0A1L7XGH4"/>
<gene>
    <name evidence="2" type="ORF">PAC_14028</name>
</gene>
<accession>A0A1L7XGH4</accession>
<dbReference type="Proteomes" id="UP000184330">
    <property type="component" value="Unassembled WGS sequence"/>
</dbReference>
<evidence type="ECO:0000313" key="2">
    <source>
        <dbReference type="EMBL" id="CZR64131.1"/>
    </source>
</evidence>
<dbReference type="EMBL" id="FJOG01000025">
    <property type="protein sequence ID" value="CZR64131.1"/>
    <property type="molecule type" value="Genomic_DNA"/>
</dbReference>
<evidence type="ECO:0008006" key="4">
    <source>
        <dbReference type="Google" id="ProtNLM"/>
    </source>
</evidence>
<protein>
    <recommendedName>
        <fullName evidence="4">3-carboxymuconate cyclase</fullName>
    </recommendedName>
</protein>
<keyword evidence="3" id="KW-1185">Reference proteome</keyword>
<dbReference type="Gene3D" id="2.130.10.10">
    <property type="entry name" value="YVTN repeat-like/Quinoprotein amine dehydrogenase"/>
    <property type="match status" value="2"/>
</dbReference>
<reference evidence="2 3" key="1">
    <citation type="submission" date="2016-03" db="EMBL/GenBank/DDBJ databases">
        <authorList>
            <person name="Ploux O."/>
        </authorList>
    </citation>
    <scope>NUCLEOTIDE SEQUENCE [LARGE SCALE GENOMIC DNA]</scope>
    <source>
        <strain evidence="2 3">UAMH 11012</strain>
    </source>
</reference>
<dbReference type="SUPFAM" id="SSF75011">
    <property type="entry name" value="3-carboxy-cis,cis-mucoante lactonizing enzyme"/>
    <property type="match status" value="1"/>
</dbReference>
<dbReference type="STRING" id="576137.A0A1L7XGH4"/>